<organism evidence="3 4">
    <name type="scientific">Actinomadura monticuli</name>
    <dbReference type="NCBI Taxonomy" id="3097367"/>
    <lineage>
        <taxon>Bacteria</taxon>
        <taxon>Bacillati</taxon>
        <taxon>Actinomycetota</taxon>
        <taxon>Actinomycetes</taxon>
        <taxon>Streptosporangiales</taxon>
        <taxon>Thermomonosporaceae</taxon>
        <taxon>Actinomadura</taxon>
    </lineage>
</organism>
<dbReference type="Pfam" id="PF07336">
    <property type="entry name" value="ABATE"/>
    <property type="match status" value="1"/>
</dbReference>
<feature type="domain" description="Zinc finger CGNR" evidence="2">
    <location>
        <begin position="155"/>
        <end position="193"/>
    </location>
</feature>
<keyword evidence="4" id="KW-1185">Reference proteome</keyword>
<protein>
    <submittedName>
        <fullName evidence="3">CGNR zinc finger domain-containing protein</fullName>
    </submittedName>
</protein>
<reference evidence="3 4" key="1">
    <citation type="submission" date="2023-11" db="EMBL/GenBank/DDBJ databases">
        <title>Actinomadura monticuli sp. nov., isolated from volcanic ash.</title>
        <authorList>
            <person name="Lee S.D."/>
            <person name="Yang H."/>
            <person name="Kim I.S."/>
        </authorList>
    </citation>
    <scope>NUCLEOTIDE SEQUENCE [LARGE SCALE GENOMIC DNA]</scope>
    <source>
        <strain evidence="3 4">DLS-62</strain>
    </source>
</reference>
<proteinExistence type="predicted"/>
<dbReference type="Proteomes" id="UP001569963">
    <property type="component" value="Unassembled WGS sequence"/>
</dbReference>
<comment type="caution">
    <text evidence="3">The sequence shown here is derived from an EMBL/GenBank/DDBJ whole genome shotgun (WGS) entry which is preliminary data.</text>
</comment>
<dbReference type="PANTHER" id="PTHR35525">
    <property type="entry name" value="BLL6575 PROTEIN"/>
    <property type="match status" value="1"/>
</dbReference>
<dbReference type="Gene3D" id="1.10.3300.10">
    <property type="entry name" value="Jann2411-like domain"/>
    <property type="match status" value="1"/>
</dbReference>
<dbReference type="RefSeq" id="WP_371951508.1">
    <property type="nucleotide sequence ID" value="NZ_JAXCEI010000008.1"/>
</dbReference>
<name>A0ABV4QD08_9ACTN</name>
<gene>
    <name evidence="3" type="ORF">SM611_19240</name>
</gene>
<sequence length="217" mass="23285">MEVAHLAGGGAPLLGEPPPIELGNTAYAVRGRRRDGLQSVEHLAAWLRDMRACLAIGLADADIEGVTDQDLRLARELRDVIRALAAAAVDGREFDADMVATLNRHVRQSPRWRELRSTPEPHTTVCAEGRPVAAAIAALAEDAVDLFAGPQLDQLRACHGPGCVLFFVRDTPRREWCSPGCGNRARAARHYAKVRQETGDGGHRSAIATRGASSSSA</sequence>
<dbReference type="InterPro" id="IPR021005">
    <property type="entry name" value="Znf_CGNR"/>
</dbReference>
<dbReference type="EMBL" id="JAXCEI010000008">
    <property type="protein sequence ID" value="MFA1541067.1"/>
    <property type="molecule type" value="Genomic_DNA"/>
</dbReference>
<dbReference type="PANTHER" id="PTHR35525:SF3">
    <property type="entry name" value="BLL6575 PROTEIN"/>
    <property type="match status" value="1"/>
</dbReference>
<evidence type="ECO:0000256" key="1">
    <source>
        <dbReference type="SAM" id="MobiDB-lite"/>
    </source>
</evidence>
<evidence type="ECO:0000313" key="3">
    <source>
        <dbReference type="EMBL" id="MFA1541067.1"/>
    </source>
</evidence>
<accession>A0ABV4QD08</accession>
<evidence type="ECO:0000313" key="4">
    <source>
        <dbReference type="Proteomes" id="UP001569963"/>
    </source>
</evidence>
<dbReference type="InterPro" id="IPR010852">
    <property type="entry name" value="ABATE"/>
</dbReference>
<feature type="region of interest" description="Disordered" evidence="1">
    <location>
        <begin position="195"/>
        <end position="217"/>
    </location>
</feature>
<dbReference type="InterPro" id="IPR023286">
    <property type="entry name" value="ABATE_dom_sf"/>
</dbReference>
<evidence type="ECO:0000259" key="2">
    <source>
        <dbReference type="Pfam" id="PF11706"/>
    </source>
</evidence>
<dbReference type="Pfam" id="PF11706">
    <property type="entry name" value="zf-CGNR"/>
    <property type="match status" value="1"/>
</dbReference>
<dbReference type="SUPFAM" id="SSF160904">
    <property type="entry name" value="Jann2411-like"/>
    <property type="match status" value="1"/>
</dbReference>